<comment type="caution">
    <text evidence="2">The sequence shown here is derived from an EMBL/GenBank/DDBJ whole genome shotgun (WGS) entry which is preliminary data.</text>
</comment>
<proteinExistence type="predicted"/>
<dbReference type="EMBL" id="LRGB01003123">
    <property type="protein sequence ID" value="KZS04333.1"/>
    <property type="molecule type" value="Genomic_DNA"/>
</dbReference>
<feature type="compositionally biased region" description="Basic and acidic residues" evidence="1">
    <location>
        <begin position="14"/>
        <end position="28"/>
    </location>
</feature>
<dbReference type="Proteomes" id="UP000076858">
    <property type="component" value="Unassembled WGS sequence"/>
</dbReference>
<sequence length="227" mass="25890">MGNPSIDSFTALPEKAKQKQRENEDKRELTTRVLPHGPRLCFTNTDVEVITKQSSPGVCKAVLMKYNAITKAQKWGFIIFPVLLRLLSYCLFCDGVDGSSYCDPPASRPSRQISHCRGPSFPGRFYPFLRLSLCQNAETRDLVDLILLVLTPFEKIENWRAENSKIERPRNDSKTKSVRAQIHLAVGKKDLVLTSHDIELFKSQIEINHVRADKTFKLQSWRKSLAT</sequence>
<name>A0A164LQF9_9CRUS</name>
<accession>A0A164LQF9</accession>
<dbReference type="AlphaFoldDB" id="A0A164LQF9"/>
<organism evidence="2 3">
    <name type="scientific">Daphnia magna</name>
    <dbReference type="NCBI Taxonomy" id="35525"/>
    <lineage>
        <taxon>Eukaryota</taxon>
        <taxon>Metazoa</taxon>
        <taxon>Ecdysozoa</taxon>
        <taxon>Arthropoda</taxon>
        <taxon>Crustacea</taxon>
        <taxon>Branchiopoda</taxon>
        <taxon>Diplostraca</taxon>
        <taxon>Cladocera</taxon>
        <taxon>Anomopoda</taxon>
        <taxon>Daphniidae</taxon>
        <taxon>Daphnia</taxon>
    </lineage>
</organism>
<gene>
    <name evidence="2" type="ORF">APZ42_032620</name>
</gene>
<keyword evidence="3" id="KW-1185">Reference proteome</keyword>
<evidence type="ECO:0000313" key="3">
    <source>
        <dbReference type="Proteomes" id="UP000076858"/>
    </source>
</evidence>
<evidence type="ECO:0000313" key="2">
    <source>
        <dbReference type="EMBL" id="KZS04333.1"/>
    </source>
</evidence>
<feature type="region of interest" description="Disordered" evidence="1">
    <location>
        <begin position="1"/>
        <end position="28"/>
    </location>
</feature>
<reference evidence="2 3" key="1">
    <citation type="submission" date="2016-03" db="EMBL/GenBank/DDBJ databases">
        <title>EvidentialGene: Evidence-directed Construction of Genes on Genomes.</title>
        <authorList>
            <person name="Gilbert D.G."/>
            <person name="Choi J.-H."/>
            <person name="Mockaitis K."/>
            <person name="Colbourne J."/>
            <person name="Pfrender M."/>
        </authorList>
    </citation>
    <scope>NUCLEOTIDE SEQUENCE [LARGE SCALE GENOMIC DNA]</scope>
    <source>
        <strain evidence="2 3">Xinb3</strain>
        <tissue evidence="2">Complete organism</tissue>
    </source>
</reference>
<evidence type="ECO:0000256" key="1">
    <source>
        <dbReference type="SAM" id="MobiDB-lite"/>
    </source>
</evidence>
<protein>
    <submittedName>
        <fullName evidence="2">Uncharacterized protein</fullName>
    </submittedName>
</protein>